<dbReference type="Pfam" id="PF24809">
    <property type="entry name" value="DUF7708"/>
    <property type="match status" value="1"/>
</dbReference>
<evidence type="ECO:0000256" key="1">
    <source>
        <dbReference type="ARBA" id="ARBA00022737"/>
    </source>
</evidence>
<evidence type="ECO:0000313" key="7">
    <source>
        <dbReference type="Proteomes" id="UP001172101"/>
    </source>
</evidence>
<dbReference type="Pfam" id="PF24883">
    <property type="entry name" value="NPHP3_N"/>
    <property type="match status" value="1"/>
</dbReference>
<keyword evidence="7" id="KW-1185">Reference proteome</keyword>
<evidence type="ECO:0008006" key="8">
    <source>
        <dbReference type="Google" id="ProtNLM"/>
    </source>
</evidence>
<name>A0AA39ZUG3_9PEZI</name>
<dbReference type="Proteomes" id="UP001172101">
    <property type="component" value="Unassembled WGS sequence"/>
</dbReference>
<sequence>MESESRDGGAVRDLQAQWWGSAVELCGERFSPEAPGLTFNQKYNSRLPVSSRVPGKETKAHRNFIALGGRNQPAGRPITAQDLVNSAVDASNKFTTSRASKGHLANLYYQIVDQIRRHSKAIDIFIQQQPTVSAVVWGAIRVLLETVVDKEEASRIAGEGIREVVDQLARWDNAAAIFPTHKGVEAAVVDLYVRILDFLVLAKDHLGSSAWKRLGESVMRSKRDELQSNLNHLKKAGKALDMEVQTEYANTSSSKKDIMDAIAALEDESREAMREIIMGYLKKDVIAPRVLDEIQQWLQQSTAEHIALQADDPVTGTQQWVESHRVLSTWLDSSSEDLFLLVQGQLGSGKSVLALSLTNKLRGRPDSPLVAHYEFSSRRGPSMLAASLLSQVLRRPELQSSDALKPILSRLQSIASINTQGPDSCRFAELWRLTTSALALLRTTPLFVFVDGLDQHHFDDRLPVQKFLESLKALSRLPHVQVAVFSRPQLGLEAFAPSCVQLVLTEQLLAPDIELFAAARFDSLGIPPEFRDRVTERIRLDAKGSFLWVRMLLLYLSEPCAESEFVDRLRGCPPTLSSTYDKMLQDAVARGAKTPDARQRFVELRRRILLLVCEAREPLLLSELGRALSLGSYNVEKAVMDHCKPLVSVSEGRVHLYHPSTREFLTDQSRQLFTDGTDTVLFPAAESHRSLALQCLRCLLDPEYASRGRIGQLLHRNFGKALQANRAPDPAAGLSWGYAARHWDFHLVAVDDPDDELLRAAASFLHQPQFAYWSEWSFDCAGSASRAFAAGRTLQTWAAGLSAEDQALLSLDGYFSRPYTALSESYRDAEAEDKVLQWLALMRLGRYYVDKGANDDAAEIRRLAKDGLIAVLGTNHPLSLQARTDFTLSLTFDGRYEEAYAEFKTIVAIEDENYGTRSRELYRTLLALGETELYLTRFRESLETQARAATGFLKFYTQNDKEYLSARMWYCYPLIELGRLDEALEILAAIVQKRTEGYGADDLFAASARFSVGVVQRKQRNPAAVGNLGDALRVRRLWVGLASVWALDFAIELLVAYRDFGDTTKAADLLAELDDAAADAGGLPFNRTCQVEHVRELLQWDGGRRDAAIGALQGVLIGADRGQYNRALLWVALDLAGMLRARGGDGDAHQAEAIFNHILVDRRETSHLVVIAAAQQGDVAGSKPGSSDDARPLAPRVLTAVAGRALALVWPPSTATGDPQDCERPRRVSGGDGDDGDLEPDPPRLLRLAERALTLVRNRRFDEVNELMTAEQVAWSCPEDLWLWSGSPAADTTWMKPPEGVEPAVPGSN</sequence>
<gene>
    <name evidence="6" type="ORF">B0T26DRAFT_681569</name>
</gene>
<feature type="domain" description="DUF7708" evidence="4">
    <location>
        <begin position="110"/>
        <end position="245"/>
    </location>
</feature>
<dbReference type="EMBL" id="JAUIRO010000008">
    <property type="protein sequence ID" value="KAK0703951.1"/>
    <property type="molecule type" value="Genomic_DNA"/>
</dbReference>
<evidence type="ECO:0000313" key="6">
    <source>
        <dbReference type="EMBL" id="KAK0703951.1"/>
    </source>
</evidence>
<organism evidence="6 7">
    <name type="scientific">Lasiosphaeria miniovina</name>
    <dbReference type="NCBI Taxonomy" id="1954250"/>
    <lineage>
        <taxon>Eukaryota</taxon>
        <taxon>Fungi</taxon>
        <taxon>Dikarya</taxon>
        <taxon>Ascomycota</taxon>
        <taxon>Pezizomycotina</taxon>
        <taxon>Sordariomycetes</taxon>
        <taxon>Sordariomycetidae</taxon>
        <taxon>Sordariales</taxon>
        <taxon>Lasiosphaeriaceae</taxon>
        <taxon>Lasiosphaeria</taxon>
    </lineage>
</organism>
<feature type="domain" description="Nephrocystin 3-like N-terminal" evidence="5">
    <location>
        <begin position="316"/>
        <end position="487"/>
    </location>
</feature>
<reference evidence="6" key="1">
    <citation type="submission" date="2023-06" db="EMBL/GenBank/DDBJ databases">
        <title>Genome-scale phylogeny and comparative genomics of the fungal order Sordariales.</title>
        <authorList>
            <consortium name="Lawrence Berkeley National Laboratory"/>
            <person name="Hensen N."/>
            <person name="Bonometti L."/>
            <person name="Westerberg I."/>
            <person name="Brannstrom I.O."/>
            <person name="Guillou S."/>
            <person name="Cros-Aarteil S."/>
            <person name="Calhoun S."/>
            <person name="Haridas S."/>
            <person name="Kuo A."/>
            <person name="Mondo S."/>
            <person name="Pangilinan J."/>
            <person name="Riley R."/>
            <person name="LaButti K."/>
            <person name="Andreopoulos B."/>
            <person name="Lipzen A."/>
            <person name="Chen C."/>
            <person name="Yanf M."/>
            <person name="Daum C."/>
            <person name="Ng V."/>
            <person name="Clum A."/>
            <person name="Steindorff A."/>
            <person name="Ohm R."/>
            <person name="Martin F."/>
            <person name="Silar P."/>
            <person name="Natvig D."/>
            <person name="Lalanne C."/>
            <person name="Gautier V."/>
            <person name="Ament-velasquez S.L."/>
            <person name="Kruys A."/>
            <person name="Hutchinson M.I."/>
            <person name="Powell A.J."/>
            <person name="Barry K."/>
            <person name="Miller A.N."/>
            <person name="Grigoriev I.V."/>
            <person name="Debuchy R."/>
            <person name="Gladieux P."/>
            <person name="Thoren M.H."/>
            <person name="Johannesson H."/>
        </authorList>
    </citation>
    <scope>NUCLEOTIDE SEQUENCE</scope>
    <source>
        <strain evidence="6">SMH2392-1A</strain>
    </source>
</reference>
<proteinExistence type="predicted"/>
<evidence type="ECO:0000259" key="4">
    <source>
        <dbReference type="Pfam" id="PF24809"/>
    </source>
</evidence>
<comment type="caution">
    <text evidence="6">The sequence shown here is derived from an EMBL/GenBank/DDBJ whole genome shotgun (WGS) entry which is preliminary data.</text>
</comment>
<protein>
    <recommendedName>
        <fullName evidence="8">NACHT domain-containing protein</fullName>
    </recommendedName>
</protein>
<dbReference type="InterPro" id="IPR011990">
    <property type="entry name" value="TPR-like_helical_dom_sf"/>
</dbReference>
<dbReference type="PANTHER" id="PTHR10039:SF14">
    <property type="entry name" value="NACHT DOMAIN-CONTAINING PROTEIN"/>
    <property type="match status" value="1"/>
</dbReference>
<evidence type="ECO:0000256" key="2">
    <source>
        <dbReference type="SAM" id="Coils"/>
    </source>
</evidence>
<dbReference type="GeneID" id="85323920"/>
<dbReference type="PANTHER" id="PTHR10039">
    <property type="entry name" value="AMELOGENIN"/>
    <property type="match status" value="1"/>
</dbReference>
<keyword evidence="1" id="KW-0677">Repeat</keyword>
<feature type="coiled-coil region" evidence="2">
    <location>
        <begin position="223"/>
        <end position="275"/>
    </location>
</feature>
<feature type="region of interest" description="Disordered" evidence="3">
    <location>
        <begin position="1211"/>
        <end position="1243"/>
    </location>
</feature>
<dbReference type="RefSeq" id="XP_060290810.1">
    <property type="nucleotide sequence ID" value="XM_060440650.1"/>
</dbReference>
<dbReference type="SUPFAM" id="SSF48452">
    <property type="entry name" value="TPR-like"/>
    <property type="match status" value="1"/>
</dbReference>
<dbReference type="InterPro" id="IPR056884">
    <property type="entry name" value="NPHP3-like_N"/>
</dbReference>
<evidence type="ECO:0000259" key="5">
    <source>
        <dbReference type="Pfam" id="PF24883"/>
    </source>
</evidence>
<evidence type="ECO:0000256" key="3">
    <source>
        <dbReference type="SAM" id="MobiDB-lite"/>
    </source>
</evidence>
<keyword evidence="2" id="KW-0175">Coiled coil</keyword>
<accession>A0AA39ZUG3</accession>
<dbReference type="Gene3D" id="1.25.40.10">
    <property type="entry name" value="Tetratricopeptide repeat domain"/>
    <property type="match status" value="1"/>
</dbReference>
<dbReference type="InterPro" id="IPR056125">
    <property type="entry name" value="DUF7708"/>
</dbReference>